<reference evidence="2" key="1">
    <citation type="journal article" date="2022" name="Int. J. Mol. Sci.">
        <title>Draft Genome of Tanacetum Coccineum: Genomic Comparison of Closely Related Tanacetum-Family Plants.</title>
        <authorList>
            <person name="Yamashiro T."/>
            <person name="Shiraishi A."/>
            <person name="Nakayama K."/>
            <person name="Satake H."/>
        </authorList>
    </citation>
    <scope>NUCLEOTIDE SEQUENCE</scope>
</reference>
<evidence type="ECO:0000313" key="2">
    <source>
        <dbReference type="EMBL" id="GJT03007.1"/>
    </source>
</evidence>
<sequence length="652" mass="73552">MLADHSLGAIKLERIMVVAWSEKTLVQVNFLKDVNARTKKPNGMPIITEKTQKSTTNLLANNLNKKTVASESTITNSKSYYRKVLYKKTNKAWKWWIAQQCPITAIQGFLRYNKEMVLSGNYSSTEQINSIQQMITYFLITRTEKEKESEVLDCDFNLTLVTGPGGFRDTASKEEKAKVQEATHKDQCNTTSKPTKGSQQSHPVSSSTVHDPQDPERNIQLAGTGLPFTSPDEGIRAAKTTSFPEGSCGDKDSEGLKPPADMEPQTNPVADLSGTGAEYQESDEEEVFAAGDDMEEGTQADEEDHQSSSPNKDKPEPSHTLETQVSDFDSSSPDLKKYDNILPLTERQLGKYLRKATIEVYYEENVDHKDQTDKVIYVAMNSLNKNNIAKGDILNALNGLVPASKVVREDPDEPVRVPYMINGKMHYLTNDEISKHLEKEELIKKATEQARLLAITKPEVVKLVCEKAEKIGIDPERIKSAKEGEKFKKAQDAELKILNKERSKKLKNHLKSRSTITVYRITNRRTFKVHNPFSFGAFGLTELDKLREVIPKKKNVVVKDLMNSLRKRYKRIKKIHEELRIQSALPAPIPEQASSKSSGRKRKHMELELKVKVPGLDCDRSLPEGVPFVNNIVIEELEYGIFFTDVFSDQAF</sequence>
<name>A0ABQ5AN10_9ASTR</name>
<reference evidence="2" key="2">
    <citation type="submission" date="2022-01" db="EMBL/GenBank/DDBJ databases">
        <authorList>
            <person name="Yamashiro T."/>
            <person name="Shiraishi A."/>
            <person name="Satake H."/>
            <person name="Nakayama K."/>
        </authorList>
    </citation>
    <scope>NUCLEOTIDE SEQUENCE</scope>
</reference>
<dbReference type="Proteomes" id="UP001151760">
    <property type="component" value="Unassembled WGS sequence"/>
</dbReference>
<gene>
    <name evidence="2" type="ORF">Tco_0824176</name>
</gene>
<protein>
    <submittedName>
        <fullName evidence="2">Uncharacterized protein</fullName>
    </submittedName>
</protein>
<feature type="compositionally biased region" description="Basic and acidic residues" evidence="1">
    <location>
        <begin position="170"/>
        <end position="187"/>
    </location>
</feature>
<feature type="compositionally biased region" description="Polar residues" evidence="1">
    <location>
        <begin position="188"/>
        <end position="210"/>
    </location>
</feature>
<accession>A0ABQ5AN10</accession>
<proteinExistence type="predicted"/>
<evidence type="ECO:0000313" key="3">
    <source>
        <dbReference type="Proteomes" id="UP001151760"/>
    </source>
</evidence>
<feature type="region of interest" description="Disordered" evidence="1">
    <location>
        <begin position="165"/>
        <end position="337"/>
    </location>
</feature>
<comment type="caution">
    <text evidence="2">The sequence shown here is derived from an EMBL/GenBank/DDBJ whole genome shotgun (WGS) entry which is preliminary data.</text>
</comment>
<keyword evidence="3" id="KW-1185">Reference proteome</keyword>
<dbReference type="EMBL" id="BQNB010012390">
    <property type="protein sequence ID" value="GJT03007.1"/>
    <property type="molecule type" value="Genomic_DNA"/>
</dbReference>
<organism evidence="2 3">
    <name type="scientific">Tanacetum coccineum</name>
    <dbReference type="NCBI Taxonomy" id="301880"/>
    <lineage>
        <taxon>Eukaryota</taxon>
        <taxon>Viridiplantae</taxon>
        <taxon>Streptophyta</taxon>
        <taxon>Embryophyta</taxon>
        <taxon>Tracheophyta</taxon>
        <taxon>Spermatophyta</taxon>
        <taxon>Magnoliopsida</taxon>
        <taxon>eudicotyledons</taxon>
        <taxon>Gunneridae</taxon>
        <taxon>Pentapetalae</taxon>
        <taxon>asterids</taxon>
        <taxon>campanulids</taxon>
        <taxon>Asterales</taxon>
        <taxon>Asteraceae</taxon>
        <taxon>Asteroideae</taxon>
        <taxon>Anthemideae</taxon>
        <taxon>Anthemidinae</taxon>
        <taxon>Tanacetum</taxon>
    </lineage>
</organism>
<evidence type="ECO:0000256" key="1">
    <source>
        <dbReference type="SAM" id="MobiDB-lite"/>
    </source>
</evidence>
<feature type="compositionally biased region" description="Acidic residues" evidence="1">
    <location>
        <begin position="280"/>
        <end position="304"/>
    </location>
</feature>
<feature type="compositionally biased region" description="Polar residues" evidence="1">
    <location>
        <begin position="320"/>
        <end position="333"/>
    </location>
</feature>